<accession>A0AAD9WWW7</accession>
<feature type="region of interest" description="Disordered" evidence="1">
    <location>
        <begin position="210"/>
        <end position="229"/>
    </location>
</feature>
<protein>
    <submittedName>
        <fullName evidence="2">Uncharacterized protein</fullName>
    </submittedName>
</protein>
<evidence type="ECO:0000256" key="1">
    <source>
        <dbReference type="SAM" id="MobiDB-lite"/>
    </source>
</evidence>
<evidence type="ECO:0000313" key="2">
    <source>
        <dbReference type="EMBL" id="KAK2645437.1"/>
    </source>
</evidence>
<organism evidence="2 3">
    <name type="scientific">Dipteronia dyeriana</name>
    <dbReference type="NCBI Taxonomy" id="168575"/>
    <lineage>
        <taxon>Eukaryota</taxon>
        <taxon>Viridiplantae</taxon>
        <taxon>Streptophyta</taxon>
        <taxon>Embryophyta</taxon>
        <taxon>Tracheophyta</taxon>
        <taxon>Spermatophyta</taxon>
        <taxon>Magnoliopsida</taxon>
        <taxon>eudicotyledons</taxon>
        <taxon>Gunneridae</taxon>
        <taxon>Pentapetalae</taxon>
        <taxon>rosids</taxon>
        <taxon>malvids</taxon>
        <taxon>Sapindales</taxon>
        <taxon>Sapindaceae</taxon>
        <taxon>Hippocastanoideae</taxon>
        <taxon>Acereae</taxon>
        <taxon>Dipteronia</taxon>
    </lineage>
</organism>
<dbReference type="PANTHER" id="PTHR33484">
    <property type="entry name" value="BNAC07G33360D PROTEIN"/>
    <property type="match status" value="1"/>
</dbReference>
<reference evidence="2" key="1">
    <citation type="journal article" date="2023" name="Plant J.">
        <title>Genome sequences and population genomics provide insights into the demographic history, inbreeding, and mutation load of two 'living fossil' tree species of Dipteronia.</title>
        <authorList>
            <person name="Feng Y."/>
            <person name="Comes H.P."/>
            <person name="Chen J."/>
            <person name="Zhu S."/>
            <person name="Lu R."/>
            <person name="Zhang X."/>
            <person name="Li P."/>
            <person name="Qiu J."/>
            <person name="Olsen K.M."/>
            <person name="Qiu Y."/>
        </authorList>
    </citation>
    <scope>NUCLEOTIDE SEQUENCE</scope>
    <source>
        <strain evidence="2">KIB01</strain>
    </source>
</reference>
<gene>
    <name evidence="2" type="ORF">Ddye_020632</name>
</gene>
<sequence>MAAQFQNQDLLKAGLEGFAILDDIRGRRAKISPPPTPTPIPIPTPHFHHQYEYYDQQQSYYVYRSLRTVTVIREPVIDSYQAAQMYGGTGTIEYAQFQNQDLLKAGLEGFAILDDIRGRRAKISPPPPTPTPIPVPIPSPHFHHQYKYYDQQQSYYVCRNLRVVTVIREPVIDSYQAAQLYGGIGTIEYVKDTCTNITVTGIWLDRNDNSHRKSTVRSGETVDGEKRGRRKKNMILAKKERFVVNAMCQSFNGTDAPPSDSSLPEADTEIKNTMRNLVISLKIERTFYVARYSNTDHKCSREGYV</sequence>
<dbReference type="EMBL" id="JANJYI010000006">
    <property type="protein sequence ID" value="KAK2645437.1"/>
    <property type="molecule type" value="Genomic_DNA"/>
</dbReference>
<name>A0AAD9WWW7_9ROSI</name>
<comment type="caution">
    <text evidence="2">The sequence shown here is derived from an EMBL/GenBank/DDBJ whole genome shotgun (WGS) entry which is preliminary data.</text>
</comment>
<proteinExistence type="predicted"/>
<dbReference type="Proteomes" id="UP001280121">
    <property type="component" value="Unassembled WGS sequence"/>
</dbReference>
<dbReference type="AlphaFoldDB" id="A0AAD9WWW7"/>
<evidence type="ECO:0000313" key="3">
    <source>
        <dbReference type="Proteomes" id="UP001280121"/>
    </source>
</evidence>
<keyword evidence="3" id="KW-1185">Reference proteome</keyword>